<keyword evidence="2 5" id="KW-0812">Transmembrane</keyword>
<feature type="domain" description="G-protein coupled receptors family 1 profile" evidence="7">
    <location>
        <begin position="22"/>
        <end position="283"/>
    </location>
</feature>
<evidence type="ECO:0000256" key="5">
    <source>
        <dbReference type="RuleBase" id="RU000688"/>
    </source>
</evidence>
<comment type="subcellular location">
    <subcellularLocation>
        <location evidence="1">Membrane</location>
    </subcellularLocation>
</comment>
<dbReference type="InterPro" id="IPR000276">
    <property type="entry name" value="GPCR_Rhodpsn"/>
</dbReference>
<dbReference type="PANTHER" id="PTHR47760">
    <property type="entry name" value="G-PROTEIN COUPLED RECEPTOR B0563.6-LIKE PROTEIN-RELATED"/>
    <property type="match status" value="1"/>
</dbReference>
<dbReference type="SUPFAM" id="SSF81321">
    <property type="entry name" value="Family A G protein-coupled receptor-like"/>
    <property type="match status" value="1"/>
</dbReference>
<keyword evidence="3 6" id="KW-1133">Transmembrane helix</keyword>
<dbReference type="PROSITE" id="PS00237">
    <property type="entry name" value="G_PROTEIN_RECEP_F1_1"/>
    <property type="match status" value="1"/>
</dbReference>
<feature type="transmembrane region" description="Helical" evidence="6">
    <location>
        <begin position="228"/>
        <end position="251"/>
    </location>
</feature>
<reference evidence="9" key="1">
    <citation type="submission" date="2022-11" db="UniProtKB">
        <authorList>
            <consortium name="WormBaseParasite"/>
        </authorList>
    </citation>
    <scope>IDENTIFICATION</scope>
</reference>
<feature type="transmembrane region" description="Helical" evidence="6">
    <location>
        <begin position="43"/>
        <end position="63"/>
    </location>
</feature>
<dbReference type="Gene3D" id="1.20.1070.10">
    <property type="entry name" value="Rhodopsin 7-helix transmembrane proteins"/>
    <property type="match status" value="1"/>
</dbReference>
<feature type="transmembrane region" description="Helical" evidence="6">
    <location>
        <begin position="6"/>
        <end position="31"/>
    </location>
</feature>
<dbReference type="PROSITE" id="PS50262">
    <property type="entry name" value="G_PROTEIN_RECEP_F1_2"/>
    <property type="match status" value="1"/>
</dbReference>
<dbReference type="GO" id="GO:0016020">
    <property type="term" value="C:membrane"/>
    <property type="evidence" value="ECO:0007669"/>
    <property type="project" value="UniProtKB-SubCell"/>
</dbReference>
<evidence type="ECO:0000256" key="2">
    <source>
        <dbReference type="ARBA" id="ARBA00022692"/>
    </source>
</evidence>
<dbReference type="AlphaFoldDB" id="A0A915BZG8"/>
<evidence type="ECO:0000256" key="6">
    <source>
        <dbReference type="SAM" id="Phobius"/>
    </source>
</evidence>
<evidence type="ECO:0000256" key="4">
    <source>
        <dbReference type="ARBA" id="ARBA00023136"/>
    </source>
</evidence>
<comment type="similarity">
    <text evidence="5">Belongs to the G-protein coupled receptor 1 family.</text>
</comment>
<dbReference type="GO" id="GO:0004930">
    <property type="term" value="F:G protein-coupled receptor activity"/>
    <property type="evidence" value="ECO:0007669"/>
    <property type="project" value="UniProtKB-KW"/>
</dbReference>
<feature type="transmembrane region" description="Helical" evidence="6">
    <location>
        <begin position="189"/>
        <end position="207"/>
    </location>
</feature>
<proteinExistence type="inferred from homology"/>
<dbReference type="InterPro" id="IPR017452">
    <property type="entry name" value="GPCR_Rhodpsn_7TM"/>
</dbReference>
<name>A0A915BZG8_PARUN</name>
<feature type="transmembrane region" description="Helical" evidence="6">
    <location>
        <begin position="83"/>
        <end position="104"/>
    </location>
</feature>
<evidence type="ECO:0000256" key="1">
    <source>
        <dbReference type="ARBA" id="ARBA00004370"/>
    </source>
</evidence>
<keyword evidence="5" id="KW-0807">Transducer</keyword>
<feature type="transmembrane region" description="Helical" evidence="6">
    <location>
        <begin position="124"/>
        <end position="142"/>
    </location>
</feature>
<keyword evidence="8" id="KW-1185">Reference proteome</keyword>
<organism evidence="8 9">
    <name type="scientific">Parascaris univalens</name>
    <name type="common">Nematode worm</name>
    <dbReference type="NCBI Taxonomy" id="6257"/>
    <lineage>
        <taxon>Eukaryota</taxon>
        <taxon>Metazoa</taxon>
        <taxon>Ecdysozoa</taxon>
        <taxon>Nematoda</taxon>
        <taxon>Chromadorea</taxon>
        <taxon>Rhabditida</taxon>
        <taxon>Spirurina</taxon>
        <taxon>Ascaridomorpha</taxon>
        <taxon>Ascaridoidea</taxon>
        <taxon>Ascarididae</taxon>
        <taxon>Parascaris</taxon>
    </lineage>
</organism>
<sequence length="337" mass="38123">MTEQKVNFVAHVILLPTVLCIGLVNQCLNVVTLSQIPSSSFTYLKASAIADILSIIALIPFIVRHAGLHDQCSRTAMLFHAHIELPLVNALMCAGALCIVAMTIDRYLSICHPIKFFKSAVSRYNIHATITILFVLSFIVFVPSGWQKMTREVIDANNQTIWRIERNVELNNTSAFRIYLMFRECLAKIGPIVILVVLNFSIMRSLHKIGAKRRSIRGRPNGTTRVSILLFITSTTFVICTLPASILSLFMDHFNNKSLHMQIFRAVANLLQATSYLYNFYLYALCSSEYRQALFTWIRLKNVGSASKGSDPRSFKYSSVALRNKFVYTITINKIKK</sequence>
<dbReference type="Pfam" id="PF00001">
    <property type="entry name" value="7tm_1"/>
    <property type="match status" value="1"/>
</dbReference>
<keyword evidence="5" id="KW-0297">G-protein coupled receptor</keyword>
<evidence type="ECO:0000313" key="9">
    <source>
        <dbReference type="WBParaSite" id="PgR071_g026_t03"/>
    </source>
</evidence>
<evidence type="ECO:0000313" key="8">
    <source>
        <dbReference type="Proteomes" id="UP000887569"/>
    </source>
</evidence>
<dbReference type="Proteomes" id="UP000887569">
    <property type="component" value="Unplaced"/>
</dbReference>
<feature type="transmembrane region" description="Helical" evidence="6">
    <location>
        <begin position="263"/>
        <end position="284"/>
    </location>
</feature>
<protein>
    <submittedName>
        <fullName evidence="9">G-protein coupled receptors family 1 profile domain-containing protein</fullName>
    </submittedName>
</protein>
<evidence type="ECO:0000256" key="3">
    <source>
        <dbReference type="ARBA" id="ARBA00022989"/>
    </source>
</evidence>
<keyword evidence="5" id="KW-0675">Receptor</keyword>
<keyword evidence="4 6" id="KW-0472">Membrane</keyword>
<dbReference type="PANTHER" id="PTHR47760:SF3">
    <property type="entry name" value="G-PROTEIN COUPLED RECEPTOR AH9.1-RELATED"/>
    <property type="match status" value="1"/>
</dbReference>
<dbReference type="WBParaSite" id="PgR071_g026_t03">
    <property type="protein sequence ID" value="PgR071_g026_t03"/>
    <property type="gene ID" value="PgR071_g026"/>
</dbReference>
<dbReference type="PRINTS" id="PR00237">
    <property type="entry name" value="GPCRRHODOPSN"/>
</dbReference>
<evidence type="ECO:0000259" key="7">
    <source>
        <dbReference type="PROSITE" id="PS50262"/>
    </source>
</evidence>
<dbReference type="CDD" id="cd14978">
    <property type="entry name" value="7tmA_FMRFamide_R-like"/>
    <property type="match status" value="1"/>
</dbReference>
<dbReference type="InterPro" id="IPR053093">
    <property type="entry name" value="GPCR-like"/>
</dbReference>
<accession>A0A915BZG8</accession>